<evidence type="ECO:0000313" key="2">
    <source>
        <dbReference type="Proteomes" id="UP001457282"/>
    </source>
</evidence>
<reference evidence="1 2" key="1">
    <citation type="journal article" date="2023" name="G3 (Bethesda)">
        <title>A chromosome-length genome assembly and annotation of blackberry (Rubus argutus, cv. 'Hillquist').</title>
        <authorList>
            <person name="Bruna T."/>
            <person name="Aryal R."/>
            <person name="Dudchenko O."/>
            <person name="Sargent D.J."/>
            <person name="Mead D."/>
            <person name="Buti M."/>
            <person name="Cavallini A."/>
            <person name="Hytonen T."/>
            <person name="Andres J."/>
            <person name="Pham M."/>
            <person name="Weisz D."/>
            <person name="Mascagni F."/>
            <person name="Usai G."/>
            <person name="Natali L."/>
            <person name="Bassil N."/>
            <person name="Fernandez G.E."/>
            <person name="Lomsadze A."/>
            <person name="Armour M."/>
            <person name="Olukolu B."/>
            <person name="Poorten T."/>
            <person name="Britton C."/>
            <person name="Davik J."/>
            <person name="Ashrafi H."/>
            <person name="Aiden E.L."/>
            <person name="Borodovsky M."/>
            <person name="Worthington M."/>
        </authorList>
    </citation>
    <scope>NUCLEOTIDE SEQUENCE [LARGE SCALE GENOMIC DNA]</scope>
    <source>
        <strain evidence="1">PI 553951</strain>
    </source>
</reference>
<gene>
    <name evidence="1" type="ORF">M0R45_025965</name>
</gene>
<dbReference type="AlphaFoldDB" id="A0AAW1WZS8"/>
<organism evidence="1 2">
    <name type="scientific">Rubus argutus</name>
    <name type="common">Southern blackberry</name>
    <dbReference type="NCBI Taxonomy" id="59490"/>
    <lineage>
        <taxon>Eukaryota</taxon>
        <taxon>Viridiplantae</taxon>
        <taxon>Streptophyta</taxon>
        <taxon>Embryophyta</taxon>
        <taxon>Tracheophyta</taxon>
        <taxon>Spermatophyta</taxon>
        <taxon>Magnoliopsida</taxon>
        <taxon>eudicotyledons</taxon>
        <taxon>Gunneridae</taxon>
        <taxon>Pentapetalae</taxon>
        <taxon>rosids</taxon>
        <taxon>fabids</taxon>
        <taxon>Rosales</taxon>
        <taxon>Rosaceae</taxon>
        <taxon>Rosoideae</taxon>
        <taxon>Rosoideae incertae sedis</taxon>
        <taxon>Rubus</taxon>
    </lineage>
</organism>
<dbReference type="EMBL" id="JBEDUW010000005">
    <property type="protein sequence ID" value="KAK9928845.1"/>
    <property type="molecule type" value="Genomic_DNA"/>
</dbReference>
<keyword evidence="2" id="KW-1185">Reference proteome</keyword>
<dbReference type="Proteomes" id="UP001457282">
    <property type="component" value="Unassembled WGS sequence"/>
</dbReference>
<evidence type="ECO:0000313" key="1">
    <source>
        <dbReference type="EMBL" id="KAK9928845.1"/>
    </source>
</evidence>
<proteinExistence type="predicted"/>
<accession>A0AAW1WZS8</accession>
<name>A0AAW1WZS8_RUBAR</name>
<sequence length="78" mass="8920">MSNPWVKCLPWTNDPTVCRVQVEMMLDRPVRLDRSNAFDLVQLVGRCGEPYQSPLSFGSESDAPEYSWTRPTMSIVDL</sequence>
<protein>
    <submittedName>
        <fullName evidence="1">Uncharacterized protein</fullName>
    </submittedName>
</protein>
<comment type="caution">
    <text evidence="1">The sequence shown here is derived from an EMBL/GenBank/DDBJ whole genome shotgun (WGS) entry which is preliminary data.</text>
</comment>